<dbReference type="AlphaFoldDB" id="A0A2S0VQU1"/>
<dbReference type="RefSeq" id="WP_108602648.1">
    <property type="nucleotide sequence ID" value="NZ_CP026604.1"/>
</dbReference>
<dbReference type="EMBL" id="CP026604">
    <property type="protein sequence ID" value="AWB66585.1"/>
    <property type="molecule type" value="Genomic_DNA"/>
</dbReference>
<evidence type="ECO:0000256" key="3">
    <source>
        <dbReference type="ARBA" id="ARBA00023004"/>
    </source>
</evidence>
<evidence type="ECO:0000256" key="2">
    <source>
        <dbReference type="ARBA" id="ARBA00022723"/>
    </source>
</evidence>
<keyword evidence="5" id="KW-0732">Signal</keyword>
<dbReference type="KEGG" id="cate:C2869_09140"/>
<dbReference type="InterPro" id="IPR011041">
    <property type="entry name" value="Quinoprot_gluc/sorb_DH_b-prop"/>
</dbReference>
<sequence>MVKPYLKAYCLLLSLLPLVCSAVGFGVGEGQIQKTYEKHCASCHGKNLQGGLGSNLVDDTWKFGGTDQDLINIIKQGKTDAGMPAWKITLSDKEIRAMVVFIREQKFLQQQRPATTTALDETVFNSLHHDFSLQRIAEFDSTVWSLSFLPNGGWVATEKAGKIWLKQPNKDKQLITNTPKARVKGQGGYLDIVPDPQYAKNGWLYFTYSQASQDDDSQAMTTLVRGQINNGQWVNQQTLFKANEQFYTGKGVHFGSRIVLDSKYVYFSIGDRGNMQQAQELSQPNGKIHRLHHDGSIPHDNPFVKNKNALPSIWSYGHRNPQGLVAHPTTQQLWAGEHGPRGGDEINLVQKGLNYGWPTITHGINYNGKPISDKTTLAGMEQPKHYWVPSIAPGGMAFYQGKHFTKWRNNLFVGGMATRSLHRLTLQDNKVVAEEVVMKIEQRIRDVAVSPSGELYLVINGSSPKGKIFKVVKKS</sequence>
<keyword evidence="3 4" id="KW-0408">Iron</keyword>
<name>A0A2S0VQU1_9ALTE</name>
<keyword evidence="1 4" id="KW-0349">Heme</keyword>
<protein>
    <submittedName>
        <fullName evidence="7">Secretion protein HlyD</fullName>
    </submittedName>
</protein>
<evidence type="ECO:0000313" key="7">
    <source>
        <dbReference type="EMBL" id="AWB66585.1"/>
    </source>
</evidence>
<dbReference type="SUPFAM" id="SSF46626">
    <property type="entry name" value="Cytochrome c"/>
    <property type="match status" value="1"/>
</dbReference>
<evidence type="ECO:0000313" key="8">
    <source>
        <dbReference type="Proteomes" id="UP000244441"/>
    </source>
</evidence>
<dbReference type="Gene3D" id="2.120.10.30">
    <property type="entry name" value="TolB, C-terminal domain"/>
    <property type="match status" value="1"/>
</dbReference>
<feature type="chain" id="PRO_5015391731" evidence="5">
    <location>
        <begin position="23"/>
        <end position="475"/>
    </location>
</feature>
<evidence type="ECO:0000256" key="4">
    <source>
        <dbReference type="PROSITE-ProRule" id="PRU00433"/>
    </source>
</evidence>
<dbReference type="InterPro" id="IPR011042">
    <property type="entry name" value="6-blade_b-propeller_TolB-like"/>
</dbReference>
<dbReference type="Pfam" id="PF07995">
    <property type="entry name" value="GSDH"/>
    <property type="match status" value="1"/>
</dbReference>
<proteinExistence type="predicted"/>
<dbReference type="GO" id="GO:0009055">
    <property type="term" value="F:electron transfer activity"/>
    <property type="evidence" value="ECO:0007669"/>
    <property type="project" value="InterPro"/>
</dbReference>
<evidence type="ECO:0000256" key="1">
    <source>
        <dbReference type="ARBA" id="ARBA00022617"/>
    </source>
</evidence>
<feature type="signal peptide" evidence="5">
    <location>
        <begin position="1"/>
        <end position="22"/>
    </location>
</feature>
<evidence type="ECO:0000256" key="5">
    <source>
        <dbReference type="SAM" id="SignalP"/>
    </source>
</evidence>
<organism evidence="7 8">
    <name type="scientific">Saccharobesus litoralis</name>
    <dbReference type="NCBI Taxonomy" id="2172099"/>
    <lineage>
        <taxon>Bacteria</taxon>
        <taxon>Pseudomonadati</taxon>
        <taxon>Pseudomonadota</taxon>
        <taxon>Gammaproteobacteria</taxon>
        <taxon>Alteromonadales</taxon>
        <taxon>Alteromonadaceae</taxon>
        <taxon>Saccharobesus</taxon>
    </lineage>
</organism>
<dbReference type="InterPro" id="IPR009056">
    <property type="entry name" value="Cyt_c-like_dom"/>
</dbReference>
<dbReference type="InterPro" id="IPR036909">
    <property type="entry name" value="Cyt_c-like_dom_sf"/>
</dbReference>
<dbReference type="OrthoDB" id="9770043at2"/>
<dbReference type="Gene3D" id="1.10.760.10">
    <property type="entry name" value="Cytochrome c-like domain"/>
    <property type="match status" value="1"/>
</dbReference>
<keyword evidence="2 4" id="KW-0479">Metal-binding</keyword>
<gene>
    <name evidence="7" type="ORF">C2869_09140</name>
</gene>
<dbReference type="Proteomes" id="UP000244441">
    <property type="component" value="Chromosome"/>
</dbReference>
<dbReference type="PANTHER" id="PTHR19328">
    <property type="entry name" value="HEDGEHOG-INTERACTING PROTEIN"/>
    <property type="match status" value="1"/>
</dbReference>
<dbReference type="PANTHER" id="PTHR19328:SF75">
    <property type="entry name" value="ALDOSE SUGAR DEHYDROGENASE YLII"/>
    <property type="match status" value="1"/>
</dbReference>
<accession>A0A2S0VQU1</accession>
<dbReference type="Pfam" id="PF13442">
    <property type="entry name" value="Cytochrome_CBB3"/>
    <property type="match status" value="1"/>
</dbReference>
<dbReference type="SUPFAM" id="SSF50952">
    <property type="entry name" value="Soluble quinoprotein glucose dehydrogenase"/>
    <property type="match status" value="1"/>
</dbReference>
<evidence type="ECO:0000259" key="6">
    <source>
        <dbReference type="PROSITE" id="PS51007"/>
    </source>
</evidence>
<dbReference type="PROSITE" id="PS51007">
    <property type="entry name" value="CYTC"/>
    <property type="match status" value="1"/>
</dbReference>
<feature type="domain" description="Cytochrome c" evidence="6">
    <location>
        <begin position="27"/>
        <end position="106"/>
    </location>
</feature>
<keyword evidence="8" id="KW-1185">Reference proteome</keyword>
<dbReference type="GO" id="GO:0020037">
    <property type="term" value="F:heme binding"/>
    <property type="evidence" value="ECO:0007669"/>
    <property type="project" value="InterPro"/>
</dbReference>
<dbReference type="GO" id="GO:0046872">
    <property type="term" value="F:metal ion binding"/>
    <property type="evidence" value="ECO:0007669"/>
    <property type="project" value="UniProtKB-KW"/>
</dbReference>
<dbReference type="InterPro" id="IPR012938">
    <property type="entry name" value="Glc/Sorbosone_DH"/>
</dbReference>
<reference evidence="7 8" key="1">
    <citation type="submission" date="2018-01" db="EMBL/GenBank/DDBJ databases">
        <title>Genome sequence of a Cantenovulum-like bacteria.</title>
        <authorList>
            <person name="Tan W.R."/>
            <person name="Lau N.-S."/>
            <person name="Go F."/>
            <person name="Amirul A.-A.A."/>
        </authorList>
    </citation>
    <scope>NUCLEOTIDE SEQUENCE [LARGE SCALE GENOMIC DNA]</scope>
    <source>
        <strain evidence="7 8">CCB-QB4</strain>
    </source>
</reference>